<comment type="subcellular location">
    <subcellularLocation>
        <location evidence="1">Membrane</location>
        <topology evidence="1">Multi-pass membrane protein</topology>
    </subcellularLocation>
</comment>
<dbReference type="InterPro" id="IPR011701">
    <property type="entry name" value="MFS"/>
</dbReference>
<sequence length="439" mass="48839">MSAASTHSEQEKGQIAQEEYADKSLDAPLLTKEEEKRILRKIDFKLVPFLSLLYLLSFLDRVNIGQAKLDNLVQDLHLKGQEYNIALVTFFVGYVITETPSNIALKKLRPSRWIPFIMICWSVVMTLMGLVHNFAGLTAARFFLGLAESGLFPGICFYLTMWYKRDEGESNLPLSGVDGTDVPALQPIFASPSSFPRLLFRVPSVACSHTASERWKVFIIEGLLTFLVACAAPFLMDDFPEVGASFPLYRDRTKRVLPAPQDAKFLTAEEKVHVVRRLAEDQGAAGEAPFAWSHVNSALKDWVSDFLSNLRHSLALFTPTIISSLGAFTRAESQLLSTPPYFLAFIVTLCSALYSDRVKNRGLFNIFWMTIVVIGYAILCSINPVEKPGVAYFAVFLCVCGVAPSISNTITWAGNNMGPVYKRATGKFLPRHCDQPVKG</sequence>
<evidence type="ECO:0000256" key="6">
    <source>
        <dbReference type="SAM" id="Phobius"/>
    </source>
</evidence>
<dbReference type="EMBL" id="CENE01000006">
    <property type="protein sequence ID" value="CEQ40426.1"/>
    <property type="molecule type" value="Genomic_DNA"/>
</dbReference>
<keyword evidence="5 6" id="KW-0472">Membrane</keyword>
<evidence type="ECO:0000256" key="1">
    <source>
        <dbReference type="ARBA" id="ARBA00004141"/>
    </source>
</evidence>
<evidence type="ECO:0000313" key="7">
    <source>
        <dbReference type="EMBL" id="CEQ40426.1"/>
    </source>
</evidence>
<name>A0A0D6EKJ1_SPOSA</name>
<organism evidence="7 8">
    <name type="scientific">Sporidiobolus salmonicolor</name>
    <name type="common">Yeast-like fungus</name>
    <name type="synonym">Sporobolomyces salmonicolor</name>
    <dbReference type="NCBI Taxonomy" id="5005"/>
    <lineage>
        <taxon>Eukaryota</taxon>
        <taxon>Fungi</taxon>
        <taxon>Dikarya</taxon>
        <taxon>Basidiomycota</taxon>
        <taxon>Pucciniomycotina</taxon>
        <taxon>Microbotryomycetes</taxon>
        <taxon>Sporidiobolales</taxon>
        <taxon>Sporidiobolaceae</taxon>
        <taxon>Sporobolomyces</taxon>
    </lineage>
</organism>
<dbReference type="PANTHER" id="PTHR43791">
    <property type="entry name" value="PERMEASE-RELATED"/>
    <property type="match status" value="1"/>
</dbReference>
<keyword evidence="8" id="KW-1185">Reference proteome</keyword>
<reference evidence="8" key="1">
    <citation type="submission" date="2015-02" db="EMBL/GenBank/DDBJ databases">
        <authorList>
            <person name="Gon?alves P."/>
        </authorList>
    </citation>
    <scope>NUCLEOTIDE SEQUENCE [LARGE SCALE GENOMIC DNA]</scope>
</reference>
<evidence type="ECO:0000256" key="4">
    <source>
        <dbReference type="ARBA" id="ARBA00022989"/>
    </source>
</evidence>
<evidence type="ECO:0000256" key="2">
    <source>
        <dbReference type="ARBA" id="ARBA00022448"/>
    </source>
</evidence>
<dbReference type="Pfam" id="PF07690">
    <property type="entry name" value="MFS_1"/>
    <property type="match status" value="1"/>
</dbReference>
<evidence type="ECO:0000256" key="5">
    <source>
        <dbReference type="ARBA" id="ARBA00023136"/>
    </source>
</evidence>
<accession>A0A0D6EKJ1</accession>
<dbReference type="InterPro" id="IPR036259">
    <property type="entry name" value="MFS_trans_sf"/>
</dbReference>
<feature type="transmembrane region" description="Helical" evidence="6">
    <location>
        <begin position="217"/>
        <end position="236"/>
    </location>
</feature>
<proteinExistence type="predicted"/>
<keyword evidence="2" id="KW-0813">Transport</keyword>
<feature type="transmembrane region" description="Helical" evidence="6">
    <location>
        <begin position="366"/>
        <end position="385"/>
    </location>
</feature>
<gene>
    <name evidence="7" type="primary">SPOSA6832_02025</name>
</gene>
<keyword evidence="3 6" id="KW-0812">Transmembrane</keyword>
<evidence type="ECO:0000313" key="8">
    <source>
        <dbReference type="Proteomes" id="UP000243876"/>
    </source>
</evidence>
<dbReference type="GO" id="GO:0022857">
    <property type="term" value="F:transmembrane transporter activity"/>
    <property type="evidence" value="ECO:0007669"/>
    <property type="project" value="InterPro"/>
</dbReference>
<dbReference type="Gene3D" id="1.20.1250.20">
    <property type="entry name" value="MFS general substrate transporter like domains"/>
    <property type="match status" value="2"/>
</dbReference>
<dbReference type="Proteomes" id="UP000243876">
    <property type="component" value="Unassembled WGS sequence"/>
</dbReference>
<dbReference type="OrthoDB" id="2962993at2759"/>
<feature type="transmembrane region" description="Helical" evidence="6">
    <location>
        <begin position="141"/>
        <end position="163"/>
    </location>
</feature>
<evidence type="ECO:0000256" key="3">
    <source>
        <dbReference type="ARBA" id="ARBA00022692"/>
    </source>
</evidence>
<dbReference type="PANTHER" id="PTHR43791:SF19">
    <property type="entry name" value="TRANSPORTER, PUTATIVE (AFU_ORTHOLOGUE AFUA_1G01812)-RELATED"/>
    <property type="match status" value="1"/>
</dbReference>
<dbReference type="SUPFAM" id="SSF103473">
    <property type="entry name" value="MFS general substrate transporter"/>
    <property type="match status" value="1"/>
</dbReference>
<feature type="transmembrane region" description="Helical" evidence="6">
    <location>
        <begin position="391"/>
        <end position="413"/>
    </location>
</feature>
<feature type="transmembrane region" description="Helical" evidence="6">
    <location>
        <begin position="338"/>
        <end position="354"/>
    </location>
</feature>
<dbReference type="AlphaFoldDB" id="A0A0D6EKJ1"/>
<protein>
    <submittedName>
        <fullName evidence="7">SPOSA6832_02025-mRNA-1:cds</fullName>
    </submittedName>
</protein>
<feature type="transmembrane region" description="Helical" evidence="6">
    <location>
        <begin position="113"/>
        <end position="135"/>
    </location>
</feature>
<keyword evidence="4 6" id="KW-1133">Transmembrane helix</keyword>
<dbReference type="GO" id="GO:0016020">
    <property type="term" value="C:membrane"/>
    <property type="evidence" value="ECO:0007669"/>
    <property type="project" value="UniProtKB-SubCell"/>
</dbReference>